<protein>
    <submittedName>
        <fullName evidence="2">GNAT family N-acetyltransferase</fullName>
    </submittedName>
</protein>
<dbReference type="PROSITE" id="PS51186">
    <property type="entry name" value="GNAT"/>
    <property type="match status" value="1"/>
</dbReference>
<dbReference type="InterPro" id="IPR016181">
    <property type="entry name" value="Acyl_CoA_acyltransferase"/>
</dbReference>
<dbReference type="SUPFAM" id="SSF55729">
    <property type="entry name" value="Acyl-CoA N-acyltransferases (Nat)"/>
    <property type="match status" value="1"/>
</dbReference>
<dbReference type="Gene3D" id="3.40.630.30">
    <property type="match status" value="1"/>
</dbReference>
<comment type="caution">
    <text evidence="2">The sequence shown here is derived from an EMBL/GenBank/DDBJ whole genome shotgun (WGS) entry which is preliminary data.</text>
</comment>
<evidence type="ECO:0000313" key="3">
    <source>
        <dbReference type="Proteomes" id="UP000676386"/>
    </source>
</evidence>
<evidence type="ECO:0000313" key="2">
    <source>
        <dbReference type="EMBL" id="MBS0031983.1"/>
    </source>
</evidence>
<dbReference type="RefSeq" id="WP_211977144.1">
    <property type="nucleotide sequence ID" value="NZ_CBFHAM010000018.1"/>
</dbReference>
<gene>
    <name evidence="2" type="ORF">KE626_31920</name>
</gene>
<dbReference type="Pfam" id="PF13302">
    <property type="entry name" value="Acetyltransf_3"/>
    <property type="match status" value="1"/>
</dbReference>
<organism evidence="2 3">
    <name type="scientific">Chitinophaga hostae</name>
    <dbReference type="NCBI Taxonomy" id="2831022"/>
    <lineage>
        <taxon>Bacteria</taxon>
        <taxon>Pseudomonadati</taxon>
        <taxon>Bacteroidota</taxon>
        <taxon>Chitinophagia</taxon>
        <taxon>Chitinophagales</taxon>
        <taxon>Chitinophagaceae</taxon>
        <taxon>Chitinophaga</taxon>
    </lineage>
</organism>
<reference evidence="2 3" key="1">
    <citation type="submission" date="2021-04" db="EMBL/GenBank/DDBJ databases">
        <title>Chitinophaga sp. nov., isolated from the rhizosphere soil.</title>
        <authorList>
            <person name="He S."/>
        </authorList>
    </citation>
    <scope>NUCLEOTIDE SEQUENCE [LARGE SCALE GENOMIC DNA]</scope>
    <source>
        <strain evidence="2 3">2R12</strain>
    </source>
</reference>
<accession>A0ABS5J9U8</accession>
<proteinExistence type="predicted"/>
<dbReference type="PANTHER" id="PTHR43792:SF9">
    <property type="entry name" value="RIBOSOMAL-PROTEIN-ALANINE ACETYLTRANSFERASE"/>
    <property type="match status" value="1"/>
</dbReference>
<keyword evidence="3" id="KW-1185">Reference proteome</keyword>
<dbReference type="Proteomes" id="UP000676386">
    <property type="component" value="Unassembled WGS sequence"/>
</dbReference>
<dbReference type="PANTHER" id="PTHR43792">
    <property type="entry name" value="GNAT FAMILY, PUTATIVE (AFU_ORTHOLOGUE AFUA_3G00765)-RELATED-RELATED"/>
    <property type="match status" value="1"/>
</dbReference>
<name>A0ABS5J9U8_9BACT</name>
<feature type="domain" description="N-acetyltransferase" evidence="1">
    <location>
        <begin position="31"/>
        <end position="179"/>
    </location>
</feature>
<dbReference type="EMBL" id="JAGTXB010000027">
    <property type="protein sequence ID" value="MBS0031983.1"/>
    <property type="molecule type" value="Genomic_DNA"/>
</dbReference>
<evidence type="ECO:0000259" key="1">
    <source>
        <dbReference type="PROSITE" id="PS51186"/>
    </source>
</evidence>
<sequence>MKALSDQFPVLHTPRLHLIEINHSHQPDLFYLLTDKRVTEYYHVIPLQEVADVRKVVDFLHQRFIDKEGVRWGIALENKEELIGMIGFNSFAPGHKGVLVFALVQEYWGKGYMAEAIAAVTAYGFSTLELKRIEAEVLPGNKASEKVLEKAGFRHEGLLQQWMLWDNKAFDVNMYALLPPRL</sequence>
<dbReference type="InterPro" id="IPR051531">
    <property type="entry name" value="N-acetyltransferase"/>
</dbReference>
<dbReference type="InterPro" id="IPR000182">
    <property type="entry name" value="GNAT_dom"/>
</dbReference>